<gene>
    <name evidence="3" type="ORF">GYA37_01315</name>
</gene>
<name>A0A7X9E6L9_UNCKA</name>
<comment type="caution">
    <text evidence="3">The sequence shown here is derived from an EMBL/GenBank/DDBJ whole genome shotgun (WGS) entry which is preliminary data.</text>
</comment>
<feature type="transmembrane region" description="Helical" evidence="1">
    <location>
        <begin position="262"/>
        <end position="280"/>
    </location>
</feature>
<evidence type="ECO:0000256" key="1">
    <source>
        <dbReference type="SAM" id="Phobius"/>
    </source>
</evidence>
<dbReference type="EMBL" id="JAAZNV010000006">
    <property type="protein sequence ID" value="NMB91469.1"/>
    <property type="molecule type" value="Genomic_DNA"/>
</dbReference>
<dbReference type="InterPro" id="IPR029044">
    <property type="entry name" value="Nucleotide-diphossugar_trans"/>
</dbReference>
<sequence length="338" mass="38962">MTHKFSIIIPVRKVNDFVKESISKIKELDYGDYEVLIVLDEKEEGLVDDDKFKYIFTGSLGPAEKRNIAAKESSGDILAFLDDDAYPRHDWLYIAEREFEDESVYALAGSTLTPENCSFLEKMAGKVLDTPFVSGSTLLRFRPLERKVIDDSPTVNLFVRKNVFLSIGGFTVNFWPGEDTKLCLDLVNKFKRGFPYEPDLIVYHHRRELLLPHLKQISRYGRHRGWFARAFPETSRFFPYFIPSLFVLGLFLGPLVCNFVPYLWNIYFSVISVYLTVMFFECVKKASEEKSLLAGCYMSVGMLLTHVVYGFNFIIGYIKKPELKLRKFDVKTGNYIGG</sequence>
<dbReference type="PANTHER" id="PTHR43685">
    <property type="entry name" value="GLYCOSYLTRANSFERASE"/>
    <property type="match status" value="1"/>
</dbReference>
<evidence type="ECO:0000259" key="2">
    <source>
        <dbReference type="Pfam" id="PF00535"/>
    </source>
</evidence>
<accession>A0A7X9E6L9</accession>
<keyword evidence="1" id="KW-1133">Transmembrane helix</keyword>
<dbReference type="InterPro" id="IPR001173">
    <property type="entry name" value="Glyco_trans_2-like"/>
</dbReference>
<dbReference type="SUPFAM" id="SSF53448">
    <property type="entry name" value="Nucleotide-diphospho-sugar transferases"/>
    <property type="match status" value="1"/>
</dbReference>
<protein>
    <submittedName>
        <fullName evidence="3">Glycosyltransferase</fullName>
    </submittedName>
</protein>
<dbReference type="Gene3D" id="3.90.550.10">
    <property type="entry name" value="Spore Coat Polysaccharide Biosynthesis Protein SpsA, Chain A"/>
    <property type="match status" value="1"/>
</dbReference>
<dbReference type="InterPro" id="IPR050834">
    <property type="entry name" value="Glycosyltransf_2"/>
</dbReference>
<feature type="transmembrane region" description="Helical" evidence="1">
    <location>
        <begin position="292"/>
        <end position="318"/>
    </location>
</feature>
<keyword evidence="1" id="KW-0472">Membrane</keyword>
<dbReference type="Pfam" id="PF00535">
    <property type="entry name" value="Glycos_transf_2"/>
    <property type="match status" value="1"/>
</dbReference>
<keyword evidence="1" id="KW-0812">Transmembrane</keyword>
<reference evidence="3 4" key="1">
    <citation type="journal article" date="2020" name="Biotechnol. Biofuels">
        <title>New insights from the biogas microbiome by comprehensive genome-resolved metagenomics of nearly 1600 species originating from multiple anaerobic digesters.</title>
        <authorList>
            <person name="Campanaro S."/>
            <person name="Treu L."/>
            <person name="Rodriguez-R L.M."/>
            <person name="Kovalovszki A."/>
            <person name="Ziels R.M."/>
            <person name="Maus I."/>
            <person name="Zhu X."/>
            <person name="Kougias P.G."/>
            <person name="Basile A."/>
            <person name="Luo G."/>
            <person name="Schluter A."/>
            <person name="Konstantinidis K.T."/>
            <person name="Angelidaki I."/>
        </authorList>
    </citation>
    <scope>NUCLEOTIDE SEQUENCE [LARGE SCALE GENOMIC DNA]</scope>
    <source>
        <strain evidence="3">AS27yjCOA_202</strain>
    </source>
</reference>
<proteinExistence type="predicted"/>
<evidence type="ECO:0000313" key="3">
    <source>
        <dbReference type="EMBL" id="NMB91469.1"/>
    </source>
</evidence>
<feature type="domain" description="Glycosyltransferase 2-like" evidence="2">
    <location>
        <begin position="6"/>
        <end position="131"/>
    </location>
</feature>
<organism evidence="3 4">
    <name type="scientific">candidate division WWE3 bacterium</name>
    <dbReference type="NCBI Taxonomy" id="2053526"/>
    <lineage>
        <taxon>Bacteria</taxon>
        <taxon>Katanobacteria</taxon>
    </lineage>
</organism>
<dbReference type="AlphaFoldDB" id="A0A7X9E6L9"/>
<dbReference type="Proteomes" id="UP000590542">
    <property type="component" value="Unassembled WGS sequence"/>
</dbReference>
<feature type="transmembrane region" description="Helical" evidence="1">
    <location>
        <begin position="237"/>
        <end position="256"/>
    </location>
</feature>
<keyword evidence="3" id="KW-0808">Transferase</keyword>
<dbReference type="PANTHER" id="PTHR43685:SF3">
    <property type="entry name" value="SLR2126 PROTEIN"/>
    <property type="match status" value="1"/>
</dbReference>
<evidence type="ECO:0000313" key="4">
    <source>
        <dbReference type="Proteomes" id="UP000590542"/>
    </source>
</evidence>
<dbReference type="GO" id="GO:0016740">
    <property type="term" value="F:transferase activity"/>
    <property type="evidence" value="ECO:0007669"/>
    <property type="project" value="UniProtKB-KW"/>
</dbReference>